<dbReference type="PANTHER" id="PTHR43773:SF1">
    <property type="entry name" value="MAGNESIUM TRANSPORTER MGTE"/>
    <property type="match status" value="1"/>
</dbReference>
<dbReference type="SMART" id="SM00924">
    <property type="entry name" value="MgtE_N"/>
    <property type="match status" value="1"/>
</dbReference>
<dbReference type="Gene3D" id="2.30.30.240">
    <property type="entry name" value="PRC-barrel domain"/>
    <property type="match status" value="1"/>
</dbReference>
<dbReference type="PROSITE" id="PS51371">
    <property type="entry name" value="CBS"/>
    <property type="match status" value="2"/>
</dbReference>
<protein>
    <submittedName>
        <fullName evidence="4">CBS domain-containing protein</fullName>
    </submittedName>
</protein>
<dbReference type="EMBL" id="CP097160">
    <property type="protein sequence ID" value="UQN15819.1"/>
    <property type="molecule type" value="Genomic_DNA"/>
</dbReference>
<feature type="region of interest" description="Disordered" evidence="2">
    <location>
        <begin position="429"/>
        <end position="459"/>
    </location>
</feature>
<dbReference type="Pfam" id="PF26205">
    <property type="entry name" value="SH3_actinomycetes"/>
    <property type="match status" value="1"/>
</dbReference>
<keyword evidence="1" id="KW-0129">CBS domain</keyword>
<gene>
    <name evidence="4" type="ORF">M3M28_05040</name>
</gene>
<dbReference type="SUPFAM" id="SSF158791">
    <property type="entry name" value="MgtE N-terminal domain-like"/>
    <property type="match status" value="1"/>
</dbReference>
<dbReference type="Gene3D" id="1.25.60.10">
    <property type="entry name" value="MgtE N-terminal domain-like"/>
    <property type="match status" value="1"/>
</dbReference>
<dbReference type="InterPro" id="IPR006668">
    <property type="entry name" value="Mg_transptr_MgtE_intracell_dom"/>
</dbReference>
<dbReference type="InterPro" id="IPR006669">
    <property type="entry name" value="MgtE_transporter"/>
</dbReference>
<dbReference type="Gene3D" id="3.10.580.10">
    <property type="entry name" value="CBS-domain"/>
    <property type="match status" value="1"/>
</dbReference>
<dbReference type="InterPro" id="IPR038076">
    <property type="entry name" value="MgtE_N_sf"/>
</dbReference>
<evidence type="ECO:0000256" key="2">
    <source>
        <dbReference type="SAM" id="MobiDB-lite"/>
    </source>
</evidence>
<organism evidence="4">
    <name type="scientific">Gulosibacter sediminis</name>
    <dbReference type="NCBI Taxonomy" id="1729695"/>
    <lineage>
        <taxon>Bacteria</taxon>
        <taxon>Bacillati</taxon>
        <taxon>Actinomycetota</taxon>
        <taxon>Actinomycetes</taxon>
        <taxon>Micrococcales</taxon>
        <taxon>Microbacteriaceae</taxon>
        <taxon>Gulosibacter</taxon>
    </lineage>
</organism>
<dbReference type="InterPro" id="IPR058838">
    <property type="entry name" value="SH3_actinomycetes"/>
</dbReference>
<dbReference type="SUPFAM" id="SSF54631">
    <property type="entry name" value="CBS-domain pair"/>
    <property type="match status" value="1"/>
</dbReference>
<dbReference type="Pfam" id="PF00571">
    <property type="entry name" value="CBS"/>
    <property type="match status" value="2"/>
</dbReference>
<dbReference type="SUPFAM" id="SSF50346">
    <property type="entry name" value="PRC-barrel domain"/>
    <property type="match status" value="1"/>
</dbReference>
<feature type="compositionally biased region" description="Gly residues" evidence="2">
    <location>
        <begin position="448"/>
        <end position="459"/>
    </location>
</feature>
<dbReference type="CDD" id="cd04606">
    <property type="entry name" value="CBS_pair_Mg_transporter"/>
    <property type="match status" value="1"/>
</dbReference>
<dbReference type="PANTHER" id="PTHR43773">
    <property type="entry name" value="MAGNESIUM TRANSPORTER MGTE"/>
    <property type="match status" value="1"/>
</dbReference>
<feature type="domain" description="CBS" evidence="3">
    <location>
        <begin position="284"/>
        <end position="351"/>
    </location>
</feature>
<dbReference type="InterPro" id="IPR046342">
    <property type="entry name" value="CBS_dom_sf"/>
</dbReference>
<dbReference type="Pfam" id="PF03448">
    <property type="entry name" value="MgtE_N"/>
    <property type="match status" value="1"/>
</dbReference>
<feature type="domain" description="CBS" evidence="3">
    <location>
        <begin position="353"/>
        <end position="411"/>
    </location>
</feature>
<proteinExistence type="predicted"/>
<dbReference type="InterPro" id="IPR000644">
    <property type="entry name" value="CBS_dom"/>
</dbReference>
<dbReference type="InterPro" id="IPR011033">
    <property type="entry name" value="PRC_barrel-like_sf"/>
</dbReference>
<evidence type="ECO:0000313" key="4">
    <source>
        <dbReference type="EMBL" id="UQN15819.1"/>
    </source>
</evidence>
<sequence>MSASKVFVARLANTPVFDPDGDRVGRLRDVIVNFRSEHAPHVNGLLVEASGARRLVFVPMQLVTAIGSAQLIVEWDEVDTRTFEQRGEEVRVLADVLDRTGVLRDKKVRATIEDVAIEEDDAGDWSIGQLYLRLPRTSKFTFGKAPTRYADWDEIELDIEPGDEAQATQFLTAHSEMEPSDLADALLELPEGRRLAVVEEMPDERLADVLEEMHEDDQLVIIEHFDQERAADVLDQMQPDDAADLIGRLDAAKSAALLELMEPEEAEDVRMLLEFEPNTAGGLMTTDPIIVSADTTIAEALVLIRRSEIAPALATAVFVTASPYEPPTGRYLGLVHFQRLLRYPPHERVGSILDNRVEPAHTSTRDIDVVRSLARYDLVALPVIDDDDRLVGVITVDDVLDHILPDDWRAKAAADDNTEGLGPVTAAISLPKQANPTPIATEVRQRTGGTGRPPGGDRG</sequence>
<reference evidence="4" key="1">
    <citation type="submission" date="2022-05" db="EMBL/GenBank/DDBJ databases">
        <title>Complete genome sequence of toluene-degrading Gulosibacter sediminis strain ACHW.36C.</title>
        <authorList>
            <person name="Wai A.C."/>
            <person name="Lai G.K."/>
            <person name="Griffin S.D."/>
            <person name="Leung F.C."/>
        </authorList>
    </citation>
    <scope>NUCLEOTIDE SEQUENCE [LARGE SCALE GENOMIC DNA]</scope>
    <source>
        <strain evidence="4">ACHW.36C</strain>
    </source>
</reference>
<dbReference type="SMART" id="SM00116">
    <property type="entry name" value="CBS"/>
    <property type="match status" value="2"/>
</dbReference>
<accession>A0ABY4MZK4</accession>
<name>A0ABY4MZK4_9MICO</name>
<evidence type="ECO:0000259" key="3">
    <source>
        <dbReference type="PROSITE" id="PS51371"/>
    </source>
</evidence>
<evidence type="ECO:0000256" key="1">
    <source>
        <dbReference type="PROSITE-ProRule" id="PRU00703"/>
    </source>
</evidence>